<organism evidence="1 2">
    <name type="scientific">Stephania japonica</name>
    <dbReference type="NCBI Taxonomy" id="461633"/>
    <lineage>
        <taxon>Eukaryota</taxon>
        <taxon>Viridiplantae</taxon>
        <taxon>Streptophyta</taxon>
        <taxon>Embryophyta</taxon>
        <taxon>Tracheophyta</taxon>
        <taxon>Spermatophyta</taxon>
        <taxon>Magnoliopsida</taxon>
        <taxon>Ranunculales</taxon>
        <taxon>Menispermaceae</taxon>
        <taxon>Menispermoideae</taxon>
        <taxon>Cissampelideae</taxon>
        <taxon>Stephania</taxon>
    </lineage>
</organism>
<proteinExistence type="predicted"/>
<dbReference type="AlphaFoldDB" id="A0AAP0PSD7"/>
<dbReference type="EMBL" id="JBBNAE010000001">
    <property type="protein sequence ID" value="KAK9154793.1"/>
    <property type="molecule type" value="Genomic_DNA"/>
</dbReference>
<reference evidence="1 2" key="1">
    <citation type="submission" date="2024-01" db="EMBL/GenBank/DDBJ databases">
        <title>Genome assemblies of Stephania.</title>
        <authorList>
            <person name="Yang L."/>
        </authorList>
    </citation>
    <scope>NUCLEOTIDE SEQUENCE [LARGE SCALE GENOMIC DNA]</scope>
    <source>
        <strain evidence="1">QJT</strain>
        <tissue evidence="1">Leaf</tissue>
    </source>
</reference>
<protein>
    <submittedName>
        <fullName evidence="1">Uncharacterized protein</fullName>
    </submittedName>
</protein>
<keyword evidence="2" id="KW-1185">Reference proteome</keyword>
<evidence type="ECO:0000313" key="2">
    <source>
        <dbReference type="Proteomes" id="UP001417504"/>
    </source>
</evidence>
<evidence type="ECO:0000313" key="1">
    <source>
        <dbReference type="EMBL" id="KAK9154793.1"/>
    </source>
</evidence>
<name>A0AAP0PSD7_9MAGN</name>
<gene>
    <name evidence="1" type="ORF">Sjap_002273</name>
</gene>
<comment type="caution">
    <text evidence="1">The sequence shown here is derived from an EMBL/GenBank/DDBJ whole genome shotgun (WGS) entry which is preliminary data.</text>
</comment>
<sequence length="88" mass="9809">MSNTPQTLARAQISQGPLSFGYRVAWTKKKLVSILNTKDRDVIVKLQMLYSHCFSFKCDANQSNICLLVSNNLLIPKTVCMGTTSRIG</sequence>
<dbReference type="Proteomes" id="UP001417504">
    <property type="component" value="Unassembled WGS sequence"/>
</dbReference>
<accession>A0AAP0PSD7</accession>